<dbReference type="InterPro" id="IPR002110">
    <property type="entry name" value="Ankyrin_rpt"/>
</dbReference>
<accession>A0ABS3SZW9</accession>
<name>A0ABS3SZW9_9FLAO</name>
<dbReference type="Proteomes" id="UP000676776">
    <property type="component" value="Unassembled WGS sequence"/>
</dbReference>
<evidence type="ECO:0000256" key="2">
    <source>
        <dbReference type="ARBA" id="ARBA00023043"/>
    </source>
</evidence>
<proteinExistence type="predicted"/>
<dbReference type="RefSeq" id="WP_208152807.1">
    <property type="nucleotide sequence ID" value="NZ_JAGEVF010000003.1"/>
</dbReference>
<evidence type="ECO:0000313" key="4">
    <source>
        <dbReference type="EMBL" id="MBO3116032.1"/>
    </source>
</evidence>
<evidence type="ECO:0000256" key="1">
    <source>
        <dbReference type="ARBA" id="ARBA00022737"/>
    </source>
</evidence>
<keyword evidence="5" id="KW-1185">Reference proteome</keyword>
<dbReference type="PROSITE" id="PS50297">
    <property type="entry name" value="ANK_REP_REGION"/>
    <property type="match status" value="2"/>
</dbReference>
<keyword evidence="1" id="KW-0677">Repeat</keyword>
<organism evidence="4 5">
    <name type="scientific">Winogradskyella pelagia</name>
    <dbReference type="NCBI Taxonomy" id="2819984"/>
    <lineage>
        <taxon>Bacteria</taxon>
        <taxon>Pseudomonadati</taxon>
        <taxon>Bacteroidota</taxon>
        <taxon>Flavobacteriia</taxon>
        <taxon>Flavobacteriales</taxon>
        <taxon>Flavobacteriaceae</taxon>
        <taxon>Winogradskyella</taxon>
    </lineage>
</organism>
<sequence length="175" mass="19456">MNCKLFLFFTLISLGVFGQEISIYDIARNGGVEELKSFLIKEPKSLNIANDKGYFPLTIACYHGNKEVAVYLANKVKDLNVNGDYGTPLMAAVFRGHKDLAEVLLKLGADPNITDANGTSNLHYAVMLDNSNMVRLLLNNSADASIKDKKDRKPIDYAEIAHNKEIIKLLKNTEH</sequence>
<dbReference type="Gene3D" id="1.25.40.20">
    <property type="entry name" value="Ankyrin repeat-containing domain"/>
    <property type="match status" value="1"/>
</dbReference>
<dbReference type="Pfam" id="PF12796">
    <property type="entry name" value="Ank_2"/>
    <property type="match status" value="1"/>
</dbReference>
<reference evidence="4 5" key="1">
    <citation type="submission" date="2021-03" db="EMBL/GenBank/DDBJ databases">
        <title>Winogradskyella sp. nov., isolated from costal sediment.</title>
        <authorList>
            <person name="Gao C."/>
        </authorList>
    </citation>
    <scope>NUCLEOTIDE SEQUENCE [LARGE SCALE GENOMIC DNA]</scope>
    <source>
        <strain evidence="4 5">DF17</strain>
    </source>
</reference>
<evidence type="ECO:0000313" key="5">
    <source>
        <dbReference type="Proteomes" id="UP000676776"/>
    </source>
</evidence>
<dbReference type="SMART" id="SM00248">
    <property type="entry name" value="ANK"/>
    <property type="match status" value="3"/>
</dbReference>
<feature type="repeat" description="ANK" evidence="3">
    <location>
        <begin position="84"/>
        <end position="116"/>
    </location>
</feature>
<gene>
    <name evidence="4" type="ORF">J4050_04695</name>
</gene>
<dbReference type="PANTHER" id="PTHR24198:SF165">
    <property type="entry name" value="ANKYRIN REPEAT-CONTAINING PROTEIN-RELATED"/>
    <property type="match status" value="1"/>
</dbReference>
<dbReference type="PANTHER" id="PTHR24198">
    <property type="entry name" value="ANKYRIN REPEAT AND PROTEIN KINASE DOMAIN-CONTAINING PROTEIN"/>
    <property type="match status" value="1"/>
</dbReference>
<dbReference type="EMBL" id="JAGEVF010000003">
    <property type="protein sequence ID" value="MBO3116032.1"/>
    <property type="molecule type" value="Genomic_DNA"/>
</dbReference>
<comment type="caution">
    <text evidence="4">The sequence shown here is derived from an EMBL/GenBank/DDBJ whole genome shotgun (WGS) entry which is preliminary data.</text>
</comment>
<dbReference type="SUPFAM" id="SSF48403">
    <property type="entry name" value="Ankyrin repeat"/>
    <property type="match status" value="1"/>
</dbReference>
<keyword evidence="2 3" id="KW-0040">ANK repeat</keyword>
<feature type="repeat" description="ANK" evidence="3">
    <location>
        <begin position="117"/>
        <end position="149"/>
    </location>
</feature>
<dbReference type="PROSITE" id="PS50088">
    <property type="entry name" value="ANK_REPEAT"/>
    <property type="match status" value="2"/>
</dbReference>
<dbReference type="InterPro" id="IPR036770">
    <property type="entry name" value="Ankyrin_rpt-contain_sf"/>
</dbReference>
<protein>
    <submittedName>
        <fullName evidence="4">Ankyrin repeat domain-containing protein</fullName>
    </submittedName>
</protein>
<dbReference type="Pfam" id="PF00023">
    <property type="entry name" value="Ank"/>
    <property type="match status" value="1"/>
</dbReference>
<evidence type="ECO:0000256" key="3">
    <source>
        <dbReference type="PROSITE-ProRule" id="PRU00023"/>
    </source>
</evidence>